<feature type="compositionally biased region" description="Basic and acidic residues" evidence="1">
    <location>
        <begin position="243"/>
        <end position="263"/>
    </location>
</feature>
<feature type="compositionally biased region" description="Polar residues" evidence="1">
    <location>
        <begin position="264"/>
        <end position="276"/>
    </location>
</feature>
<keyword evidence="3" id="KW-1185">Reference proteome</keyword>
<feature type="compositionally biased region" description="Low complexity" evidence="1">
    <location>
        <begin position="1372"/>
        <end position="1382"/>
    </location>
</feature>
<feature type="compositionally biased region" description="Basic and acidic residues" evidence="1">
    <location>
        <begin position="662"/>
        <end position="676"/>
    </location>
</feature>
<feature type="compositionally biased region" description="Basic and acidic residues" evidence="1">
    <location>
        <begin position="644"/>
        <end position="655"/>
    </location>
</feature>
<feature type="compositionally biased region" description="Low complexity" evidence="1">
    <location>
        <begin position="592"/>
        <end position="606"/>
    </location>
</feature>
<feature type="compositionally biased region" description="Basic and acidic residues" evidence="1">
    <location>
        <begin position="685"/>
        <end position="695"/>
    </location>
</feature>
<feature type="compositionally biased region" description="Basic and acidic residues" evidence="1">
    <location>
        <begin position="1426"/>
        <end position="1439"/>
    </location>
</feature>
<feature type="compositionally biased region" description="Polar residues" evidence="1">
    <location>
        <begin position="896"/>
        <end position="913"/>
    </location>
</feature>
<feature type="region of interest" description="Disordered" evidence="1">
    <location>
        <begin position="243"/>
        <end position="314"/>
    </location>
</feature>
<evidence type="ECO:0000313" key="3">
    <source>
        <dbReference type="Proteomes" id="UP001152320"/>
    </source>
</evidence>
<feature type="compositionally biased region" description="Low complexity" evidence="1">
    <location>
        <begin position="1214"/>
        <end position="1223"/>
    </location>
</feature>
<reference evidence="2" key="1">
    <citation type="submission" date="2021-10" db="EMBL/GenBank/DDBJ databases">
        <title>Tropical sea cucumber genome reveals ecological adaptation and Cuvierian tubules defense mechanism.</title>
        <authorList>
            <person name="Chen T."/>
        </authorList>
    </citation>
    <scope>NUCLEOTIDE SEQUENCE</scope>
    <source>
        <strain evidence="2">Nanhai2018</strain>
        <tissue evidence="2">Muscle</tissue>
    </source>
</reference>
<dbReference type="OrthoDB" id="10587205at2759"/>
<sequence length="1474" mass="167153">MNGTNHSSYFNGASNPPQSYGRYQQPSRDIESSQKGHRHTERGQYRQQNPRNFAYYDEGTRQYVTEQAYFDRQEIIEDRRGQYSPARYYDDGQRLSDEQFAYQVDPYAPPKPPRGHQSKNKIYLPEENDDRLVRRNNQRNRYSNYSEKPPRSPHDSHSKRPSQHPRSAVRDIPHPGYDPQPEWHSQRQSRPSRRHRSEIPSQYQSFGSEPQSQVSRLKKHVDENYNYGSGRGRPDMYYPETASLDRREVKKQPQTRQRQDSSRVIHSSQRISSNPPSGYHSDRAIDERGYNPQIPDWLKTSDPRKSAVPQVGYQPVSMAPKQIYRSDGELDLSEYSDSEYRVRPTEMSRRNAPLAHEAPDRHTVWKTPQSSAGYRQPSEPTATDSTHDYGSWDRFSSSQDYYRYTTDEEMFSEPERDPPPVPVSAHYTTQPQHDIRRGYVQVSRSTYEESSQSHQEQQPLYERDTGVLYNNRDTQLTLRPSDPKRQPMIEMEAEESDEPPPLRTPREIKAYDQHVKKFRNSFGPVTRATVTATYQPIPTSPTSPTSPRGTHGIPPASTRYARPTSTPDDQLSQRQRSKSQERPFPAREFERSQSPLSEPETSTTTLRKIRSRNNSAVFCIVSQTSPLASSDQGSDAEVASGKVAPRDLPEREYAHKASQGECGKEPVKQGQQRRDLYPSSVSDIPKSEVISREAQNETFSTPFTSSDNPSKLGEVVEEPLVLPSATRRGNVYAIRDATEKKPENKPRNIYAEELAHQKKWNKYLNQVSEPEEVMEEPVVLPSTTQGKVYAIRQKPKDMRPSGKQQSFYEKELEAQAEQSRNAPEIVEGDRVVSEPLLLPSQTGDYYAVQTRPGRIRPAYEDASLPDSQRNGYPKAREPKDVLIRVPREPVEANLPVTSSVVPSVANMPSNNGTFVDDPDSGGYQYKPFKKRSRSLDRREPSYRPDDSGDRVTPNKENPPPELSRSARSQSLPRSGEERVDDSKSSNGNSPEAKSPVSMSKGEQLFVQKRKEAEFEDMRQKIVAAEKLRRLKILDAKAESEPDIATSRRIFFGNTSSTKSTPPSIELRMYSAKSKTVDYPSHKKVFQKADQSPQQKPVKADNQKEGRVYRDPEPEPLILQGVSEDAVNVSHEDSLQYAPLLKEHGQDEQVLEAWQIAELKRALKEYEEDVHSPRGRKKNRRERSKSDLTNMLLNALSQLEKKEAEKQAKDVPDTSSSASVVKPVAVDKDRPKVSSKTQPLSNLYRPPKSNDNLGYSSDSSQDPVSQQMSRAERLTGIPGVQIPALENKPKTPLVEEPTFKQKVKPFEETVVKPREEVSVQRAPLVTEETFPDEDIPLIDDNSEEADSGTEEETPPKKDENLLSPPKVGRKGSVDSVSTVDSASLARPFEDISGEYATMMSDHDVKKETPGGRSKSSSVDSLIQIASWDKDGEEKLGKDSPADEAYYSSSTKDGRRKRVESFTSSTFIFMGSSSSG</sequence>
<feature type="compositionally biased region" description="Basic and acidic residues" evidence="1">
    <location>
        <begin position="280"/>
        <end position="289"/>
    </location>
</feature>
<feature type="region of interest" description="Disordered" evidence="1">
    <location>
        <begin position="896"/>
        <end position="1004"/>
    </location>
</feature>
<feature type="compositionally biased region" description="Polar residues" evidence="1">
    <location>
        <begin position="199"/>
        <end position="215"/>
    </location>
</feature>
<dbReference type="EMBL" id="JAIZAY010000023">
    <property type="protein sequence ID" value="KAJ8019739.1"/>
    <property type="molecule type" value="Genomic_DNA"/>
</dbReference>
<feature type="region of interest" description="Disordered" evidence="1">
    <location>
        <begin position="1"/>
        <end position="58"/>
    </location>
</feature>
<feature type="region of interest" description="Disordered" evidence="1">
    <location>
        <begin position="856"/>
        <end position="880"/>
    </location>
</feature>
<feature type="compositionally biased region" description="Polar residues" evidence="1">
    <location>
        <begin position="1"/>
        <end position="27"/>
    </location>
</feature>
<feature type="region of interest" description="Disordered" evidence="1">
    <location>
        <begin position="625"/>
        <end position="712"/>
    </location>
</feature>
<gene>
    <name evidence="2" type="ORF">HOLleu_41441</name>
</gene>
<protein>
    <submittedName>
        <fullName evidence="2">Uncharacterized protein</fullName>
    </submittedName>
</protein>
<feature type="compositionally biased region" description="Basic and acidic residues" evidence="1">
    <location>
        <begin position="933"/>
        <end position="953"/>
    </location>
</feature>
<feature type="region of interest" description="Disordered" evidence="1">
    <location>
        <begin position="1077"/>
        <end position="1114"/>
    </location>
</feature>
<feature type="compositionally biased region" description="Polar residues" evidence="1">
    <location>
        <begin position="366"/>
        <end position="384"/>
    </location>
</feature>
<feature type="compositionally biased region" description="Low complexity" evidence="1">
    <location>
        <begin position="1255"/>
        <end position="1268"/>
    </location>
</feature>
<accession>A0A9Q0YFX4</accession>
<feature type="region of interest" description="Disordered" evidence="1">
    <location>
        <begin position="104"/>
        <end position="216"/>
    </location>
</feature>
<feature type="compositionally biased region" description="Basic and acidic residues" evidence="1">
    <location>
        <begin position="148"/>
        <end position="158"/>
    </location>
</feature>
<evidence type="ECO:0000256" key="1">
    <source>
        <dbReference type="SAM" id="MobiDB-lite"/>
    </source>
</evidence>
<feature type="compositionally biased region" description="Polar residues" evidence="1">
    <location>
        <begin position="563"/>
        <end position="574"/>
    </location>
</feature>
<dbReference type="Proteomes" id="UP001152320">
    <property type="component" value="Chromosome 23"/>
</dbReference>
<feature type="compositionally biased region" description="Basic residues" evidence="1">
    <location>
        <begin position="1172"/>
        <end position="1182"/>
    </location>
</feature>
<feature type="compositionally biased region" description="Basic and acidic residues" evidence="1">
    <location>
        <begin position="1303"/>
        <end position="1317"/>
    </location>
</feature>
<feature type="region of interest" description="Disordered" evidence="1">
    <location>
        <begin position="1164"/>
        <end position="1453"/>
    </location>
</feature>
<feature type="compositionally biased region" description="Basic and acidic residues" evidence="1">
    <location>
        <begin position="1399"/>
        <end position="1408"/>
    </location>
</feature>
<proteinExistence type="predicted"/>
<feature type="compositionally biased region" description="Acidic residues" evidence="1">
    <location>
        <begin position="1328"/>
        <end position="1351"/>
    </location>
</feature>
<feature type="compositionally biased region" description="Polar residues" evidence="1">
    <location>
        <begin position="696"/>
        <end position="709"/>
    </location>
</feature>
<name>A0A9Q0YFX4_HOLLE</name>
<feature type="compositionally biased region" description="Basic and acidic residues" evidence="1">
    <location>
        <begin position="1097"/>
        <end position="1112"/>
    </location>
</feature>
<feature type="region of interest" description="Disordered" evidence="1">
    <location>
        <begin position="529"/>
        <end position="609"/>
    </location>
</feature>
<evidence type="ECO:0000313" key="2">
    <source>
        <dbReference type="EMBL" id="KAJ8019739.1"/>
    </source>
</evidence>
<feature type="compositionally biased region" description="Basic and acidic residues" evidence="1">
    <location>
        <begin position="338"/>
        <end position="349"/>
    </location>
</feature>
<feature type="compositionally biased region" description="Basic and acidic residues" evidence="1">
    <location>
        <begin position="1198"/>
        <end position="1211"/>
    </location>
</feature>
<feature type="compositionally biased region" description="Basic and acidic residues" evidence="1">
    <location>
        <begin position="578"/>
        <end position="591"/>
    </location>
</feature>
<comment type="caution">
    <text evidence="2">The sequence shown here is derived from an EMBL/GenBank/DDBJ whole genome shotgun (WGS) entry which is preliminary data.</text>
</comment>
<organism evidence="2 3">
    <name type="scientific">Holothuria leucospilota</name>
    <name type="common">Black long sea cucumber</name>
    <name type="synonym">Mertensiothuria leucospilota</name>
    <dbReference type="NCBI Taxonomy" id="206669"/>
    <lineage>
        <taxon>Eukaryota</taxon>
        <taxon>Metazoa</taxon>
        <taxon>Echinodermata</taxon>
        <taxon>Eleutherozoa</taxon>
        <taxon>Echinozoa</taxon>
        <taxon>Holothuroidea</taxon>
        <taxon>Aspidochirotacea</taxon>
        <taxon>Aspidochirotida</taxon>
        <taxon>Holothuriidae</taxon>
        <taxon>Holothuria</taxon>
    </lineage>
</organism>
<feature type="compositionally biased region" description="Low complexity" evidence="1">
    <location>
        <begin position="448"/>
        <end position="458"/>
    </location>
</feature>
<feature type="compositionally biased region" description="Basic and acidic residues" evidence="1">
    <location>
        <begin position="974"/>
        <end position="983"/>
    </location>
</feature>
<feature type="region of interest" description="Disordered" evidence="1">
    <location>
        <begin position="335"/>
        <end position="507"/>
    </location>
</feature>